<dbReference type="Proteomes" id="UP000887579">
    <property type="component" value="Unplaced"/>
</dbReference>
<reference evidence="2" key="1">
    <citation type="submission" date="2022-11" db="UniProtKB">
        <authorList>
            <consortium name="WormBaseParasite"/>
        </authorList>
    </citation>
    <scope>IDENTIFICATION</scope>
</reference>
<proteinExistence type="predicted"/>
<accession>A0AC34FUZ1</accession>
<evidence type="ECO:0000313" key="1">
    <source>
        <dbReference type="Proteomes" id="UP000887579"/>
    </source>
</evidence>
<sequence length="90" mass="9540">MKLSVFSLLCFLAALDIAVDAFSVKNSDQKTQSLVGNTGQCWDGNPCDPDYCCDIVIGLACVFITCKGSCVKKPNDLCNPRGDAGYPGAK</sequence>
<name>A0AC34FUZ1_9BILA</name>
<evidence type="ECO:0000313" key="2">
    <source>
        <dbReference type="WBParaSite" id="ES5_v2.g20810.t1"/>
    </source>
</evidence>
<protein>
    <submittedName>
        <fullName evidence="2">Uncharacterized protein</fullName>
    </submittedName>
</protein>
<organism evidence="1 2">
    <name type="scientific">Panagrolaimus sp. ES5</name>
    <dbReference type="NCBI Taxonomy" id="591445"/>
    <lineage>
        <taxon>Eukaryota</taxon>
        <taxon>Metazoa</taxon>
        <taxon>Ecdysozoa</taxon>
        <taxon>Nematoda</taxon>
        <taxon>Chromadorea</taxon>
        <taxon>Rhabditida</taxon>
        <taxon>Tylenchina</taxon>
        <taxon>Panagrolaimomorpha</taxon>
        <taxon>Panagrolaimoidea</taxon>
        <taxon>Panagrolaimidae</taxon>
        <taxon>Panagrolaimus</taxon>
    </lineage>
</organism>
<dbReference type="WBParaSite" id="ES5_v2.g20810.t1">
    <property type="protein sequence ID" value="ES5_v2.g20810.t1"/>
    <property type="gene ID" value="ES5_v2.g20810"/>
</dbReference>